<comment type="caution">
    <text evidence="1">The sequence shown here is derived from an EMBL/GenBank/DDBJ whole genome shotgun (WGS) entry which is preliminary data.</text>
</comment>
<reference evidence="1 2" key="1">
    <citation type="submission" date="2021-03" db="EMBL/GenBank/DDBJ databases">
        <title>Fibrella sp. HMF5405 genome sequencing and assembly.</title>
        <authorList>
            <person name="Kang H."/>
            <person name="Kim H."/>
            <person name="Bae S."/>
            <person name="Joh K."/>
        </authorList>
    </citation>
    <scope>NUCLEOTIDE SEQUENCE [LARGE SCALE GENOMIC DNA]</scope>
    <source>
        <strain evidence="1 2">HMF5405</strain>
    </source>
</reference>
<protein>
    <submittedName>
        <fullName evidence="1">Gliding motility protein</fullName>
    </submittedName>
</protein>
<name>A0ABS3JFQ9_9BACT</name>
<accession>A0ABS3JFQ9</accession>
<dbReference type="EMBL" id="JAFMYW010000002">
    <property type="protein sequence ID" value="MBO0948268.1"/>
    <property type="molecule type" value="Genomic_DNA"/>
</dbReference>
<dbReference type="InterPro" id="IPR019853">
    <property type="entry name" value="GldB-like"/>
</dbReference>
<dbReference type="Proteomes" id="UP000664628">
    <property type="component" value="Unassembled WGS sequence"/>
</dbReference>
<evidence type="ECO:0000313" key="2">
    <source>
        <dbReference type="Proteomes" id="UP000664628"/>
    </source>
</evidence>
<organism evidence="1 2">
    <name type="scientific">Fibrella forsythiae</name>
    <dbReference type="NCBI Taxonomy" id="2817061"/>
    <lineage>
        <taxon>Bacteria</taxon>
        <taxon>Pseudomonadati</taxon>
        <taxon>Bacteroidota</taxon>
        <taxon>Cytophagia</taxon>
        <taxon>Cytophagales</taxon>
        <taxon>Spirosomataceae</taxon>
        <taxon>Fibrella</taxon>
    </lineage>
</organism>
<keyword evidence="2" id="KW-1185">Reference proteome</keyword>
<gene>
    <name evidence="1" type="ORF">J2I46_06730</name>
</gene>
<proteinExistence type="predicted"/>
<sequence>MGVRVSSRRFFSLLITSLSLILSIVVNSCTKPELVSIERLDQALFSSKSPADIKAFLAKHKNEVQLYFNATDPVSDTALIEELTARISNPELKVLYEQTQTEFGNADQLAGELSEAFANIKRDFPDFRPPRVATLITGFLGPDLVVTDSLIIIGLDYFAGPKAKYRPRGEEFPQYILRRYAQPYIVPTIVRLLSDRFNTQDRADQSLLADMVYNGKSLVFTRTMLPEIPDSLIIGYSDRQLTETFNAQDQVWAHFIDNQLLYQTNADIKKRYMGERPFTVEIGNRCPGRIGDWLGWRIASRYYDEKKVSIPDLMKTADARRIFQESGYKGQKDEL</sequence>
<evidence type="ECO:0000313" key="1">
    <source>
        <dbReference type="EMBL" id="MBO0948268.1"/>
    </source>
</evidence>
<dbReference type="Pfam" id="PF25594">
    <property type="entry name" value="GldB_lipo"/>
    <property type="match status" value="1"/>
</dbReference>